<reference evidence="1 2" key="1">
    <citation type="journal article" date="2005" name="Science">
        <title>Extensive DNA inversions in the B. fragilis genome control variable gene expression.</title>
        <authorList>
            <person name="Cerdeno-Tarraga A.M."/>
            <person name="Patrick S."/>
            <person name="Crosmann L."/>
            <person name="Blakely G."/>
            <person name="Abratt V."/>
            <person name="Lennard N."/>
            <person name="Duerden B."/>
            <person name="Poxton I."/>
            <person name="Harris B."/>
            <person name="Quail M.A."/>
            <person name="Barron A."/>
            <person name="Clarck L."/>
            <person name="Corton C."/>
            <person name="Doggett J."/>
            <person name="Holden M.T.G."/>
            <person name="Larke N."/>
            <person name="Line A."/>
            <person name="Lord A."/>
            <person name="Norbertczak H."/>
            <person name="Ormond D."/>
            <person name="Price C."/>
            <person name="Rabbinowitsch E."/>
            <person name="Woodward J."/>
            <person name="Barrel B.G."/>
            <person name="Parkhill J."/>
        </authorList>
    </citation>
    <scope>NUCLEOTIDE SEQUENCE [LARGE SCALE GENOMIC DNA]</scope>
    <source>
        <strain evidence="2">ATCC 25285 / DSM 2151 / CCUG 4856 / JCM 11019 / LMG 10263 / NCTC 9343 / Onslow / VPI 2553 / EN-2</strain>
    </source>
</reference>
<dbReference type="KEGG" id="bfs:BF9343_2822"/>
<dbReference type="EMBL" id="CR626927">
    <property type="protein sequence ID" value="CAH08603.1"/>
    <property type="molecule type" value="Genomic_DNA"/>
</dbReference>
<keyword evidence="2" id="KW-1185">Reference proteome</keyword>
<gene>
    <name evidence="1" type="ORF">BF9343_2822</name>
</gene>
<dbReference type="AlphaFoldDB" id="Q5LBB7"/>
<protein>
    <submittedName>
        <fullName evidence="1">Uncharacterized protein</fullName>
    </submittedName>
</protein>
<evidence type="ECO:0000313" key="2">
    <source>
        <dbReference type="Proteomes" id="UP000006731"/>
    </source>
</evidence>
<accession>Q5LBB7</accession>
<dbReference type="Proteomes" id="UP000006731">
    <property type="component" value="Chromosome"/>
</dbReference>
<dbReference type="HOGENOM" id="CLU_3229610_0_0_10"/>
<sequence length="43" mass="4976">MSQFFIPLVCFTHYPTHLSKEYHLPHAYVGEWVGIGESKVGRL</sequence>
<dbReference type="PaxDb" id="272559-BF9343_2822"/>
<name>Q5LBB7_BACFN</name>
<evidence type="ECO:0000313" key="1">
    <source>
        <dbReference type="EMBL" id="CAH08603.1"/>
    </source>
</evidence>
<organism evidence="1 2">
    <name type="scientific">Bacteroides fragilis (strain ATCC 25285 / DSM 2151 / CCUG 4856 / JCM 11019 / LMG 10263 / NCTC 9343 / Onslow / VPI 2553 / EN-2)</name>
    <dbReference type="NCBI Taxonomy" id="272559"/>
    <lineage>
        <taxon>Bacteria</taxon>
        <taxon>Pseudomonadati</taxon>
        <taxon>Bacteroidota</taxon>
        <taxon>Bacteroidia</taxon>
        <taxon>Bacteroidales</taxon>
        <taxon>Bacteroidaceae</taxon>
        <taxon>Bacteroides</taxon>
    </lineage>
</organism>
<proteinExistence type="predicted"/>